<dbReference type="GO" id="GO:0007059">
    <property type="term" value="P:chromosome segregation"/>
    <property type="evidence" value="ECO:0007669"/>
    <property type="project" value="UniProtKB-UniRule"/>
</dbReference>
<name>A0A9D2NTN9_9FIRM</name>
<comment type="caution">
    <text evidence="9">The sequence shown here is derived from an EMBL/GenBank/DDBJ whole genome shotgun (WGS) entry which is preliminary data.</text>
</comment>
<dbReference type="GO" id="GO:0005694">
    <property type="term" value="C:chromosome"/>
    <property type="evidence" value="ECO:0007669"/>
    <property type="project" value="InterPro"/>
</dbReference>
<comment type="domain">
    <text evidence="7">Contains large globular domains required for ATP hydrolysis at each terminus and a third globular domain forming a flexible hinge near the middle of the molecule. These domains are separated by coiled-coil structures.</text>
</comment>
<dbReference type="GO" id="GO:0003677">
    <property type="term" value="F:DNA binding"/>
    <property type="evidence" value="ECO:0007669"/>
    <property type="project" value="UniProtKB-UniRule"/>
</dbReference>
<feature type="domain" description="SMC hinge" evidence="8">
    <location>
        <begin position="417"/>
        <end position="536"/>
    </location>
</feature>
<proteinExistence type="inferred from homology"/>
<comment type="subcellular location">
    <subcellularLocation>
        <location evidence="1 7">Cytoplasm</location>
    </subcellularLocation>
</comment>
<dbReference type="InterPro" id="IPR024704">
    <property type="entry name" value="SMC"/>
</dbReference>
<evidence type="ECO:0000259" key="8">
    <source>
        <dbReference type="SMART" id="SM00968"/>
    </source>
</evidence>
<evidence type="ECO:0000313" key="9">
    <source>
        <dbReference type="EMBL" id="HJC37331.1"/>
    </source>
</evidence>
<dbReference type="SUPFAM" id="SSF52540">
    <property type="entry name" value="P-loop containing nucleoside triphosphate hydrolases"/>
    <property type="match status" value="1"/>
</dbReference>
<evidence type="ECO:0000256" key="4">
    <source>
        <dbReference type="ARBA" id="ARBA00022840"/>
    </source>
</evidence>
<dbReference type="AlphaFoldDB" id="A0A9D2NTN9"/>
<evidence type="ECO:0000256" key="1">
    <source>
        <dbReference type="ARBA" id="ARBA00004496"/>
    </source>
</evidence>
<keyword evidence="2 7" id="KW-0963">Cytoplasm</keyword>
<dbReference type="SUPFAM" id="SSF75553">
    <property type="entry name" value="Smc hinge domain"/>
    <property type="match status" value="1"/>
</dbReference>
<sequence>MFLKRIELQGFKSFADKSIITFDSDVTGIVGPNGCGKSNINDAIRWVLGEQSVKSLRGGSSMSDIIFSGSAQRKAVNLAEVTLVFDNTKRFFDVAYDEVEITRRLHRQNNEAEYLINKTPCRLKDITDLVMDTGLGRDSLSIITQGNISSFAEAKPEERRALFEEAAGVAKYKKRKNTSLGKLKNTQENLARLEDIILELERQVNPLRRQAKKAEQYLAYKEELSRIEINVIVDEIDHLNTQIAEMEKERFALDSRCAMQQTTIQVQDVENEEQRKEMYALDREISQLQGEYSKAMDESGRLERRKVELDEKRKYALAHADAKERAKELKAMLEEARYEYEDRKQRKEDMDASLALARKQIASLEEDVSRSRMELENAQELYQRLLNRRDVLKNLMKEPYTHQQGVRSVMHAKASLPGIEGVVSELLGAMENYENAISNALGGAMYHIVSVDECAARGAIAFLKKNRGGRATFLPMSVLKPRYVAKEQLFVAQHCEGFLGCASEFVEYDARYDVLAKALLGNVLVCDQLEHANELAKRLHYGFKIVTLDGDIVHRGGSMTGGTSKNTTTPVNVQRELRQVNENLEGQYMKVSDLRGQYKALNSKRENQSTQMVQLQIAAAQLDSVLQVKRGKYESLLADYEQIAPENRDEEENVSLDDELIAGISALHSRIDALNTQIRTKRERRMKAGSEVERREQNIRVLRRELSQLQAEMQKLDVESAKAQTRLENMIERLNTDYEMTVEYAQTQRADIDMEGARERVRELRSLISALGNVNLDAPKEFAQINERYEFLSKQRQELQEASDKILKAIDEMDEVMIRQFSDMFERINRELDGVFKALFGGGRASLVMVDPDDVLNTGIDIDVQPPGKLVKNIRTFSGGEKALIAISVLFAILKARTMPLCVFDEVEAALDQANVERFARYLNHFRGESQFIVVTHRPGTMEQCDTLYGVTMQQNGVSSLLKVQLQDAMEIVDKEKEEVKA</sequence>
<keyword evidence="5 7" id="KW-0175">Coiled coil</keyword>
<feature type="coiled-coil region" evidence="7">
    <location>
        <begin position="692"/>
        <end position="733"/>
    </location>
</feature>
<feature type="coiled-coil region" evidence="7">
    <location>
        <begin position="183"/>
        <end position="395"/>
    </location>
</feature>
<evidence type="ECO:0000256" key="6">
    <source>
        <dbReference type="ARBA" id="ARBA00023125"/>
    </source>
</evidence>
<dbReference type="Gene3D" id="3.30.70.1620">
    <property type="match status" value="1"/>
</dbReference>
<dbReference type="InterPro" id="IPR027417">
    <property type="entry name" value="P-loop_NTPase"/>
</dbReference>
<dbReference type="GO" id="GO:0006260">
    <property type="term" value="P:DNA replication"/>
    <property type="evidence" value="ECO:0007669"/>
    <property type="project" value="UniProtKB-UniRule"/>
</dbReference>
<dbReference type="InterPro" id="IPR011890">
    <property type="entry name" value="SMC_prok"/>
</dbReference>
<dbReference type="Gene3D" id="3.40.50.300">
    <property type="entry name" value="P-loop containing nucleotide triphosphate hydrolases"/>
    <property type="match status" value="2"/>
</dbReference>
<dbReference type="GO" id="GO:0005524">
    <property type="term" value="F:ATP binding"/>
    <property type="evidence" value="ECO:0007669"/>
    <property type="project" value="UniProtKB-UniRule"/>
</dbReference>
<dbReference type="HAMAP" id="MF_01894">
    <property type="entry name" value="Smc_prok"/>
    <property type="match status" value="1"/>
</dbReference>
<comment type="subunit">
    <text evidence="7">Homodimer.</text>
</comment>
<reference evidence="9" key="1">
    <citation type="journal article" date="2021" name="PeerJ">
        <title>Extensive microbial diversity within the chicken gut microbiome revealed by metagenomics and culture.</title>
        <authorList>
            <person name="Gilroy R."/>
            <person name="Ravi A."/>
            <person name="Getino M."/>
            <person name="Pursley I."/>
            <person name="Horton D.L."/>
            <person name="Alikhan N.F."/>
            <person name="Baker D."/>
            <person name="Gharbi K."/>
            <person name="Hall N."/>
            <person name="Watson M."/>
            <person name="Adriaenssens E.M."/>
            <person name="Foster-Nyarko E."/>
            <person name="Jarju S."/>
            <person name="Secka A."/>
            <person name="Antonio M."/>
            <person name="Oren A."/>
            <person name="Chaudhuri R.R."/>
            <person name="La Ragione R."/>
            <person name="Hildebrand F."/>
            <person name="Pallen M.J."/>
        </authorList>
    </citation>
    <scope>NUCLEOTIDE SEQUENCE</scope>
    <source>
        <strain evidence="9">CHK187-11901</strain>
    </source>
</reference>
<dbReference type="InterPro" id="IPR003395">
    <property type="entry name" value="RecF/RecN/SMC_N"/>
</dbReference>
<dbReference type="EMBL" id="DWWM01000057">
    <property type="protein sequence ID" value="HJC37331.1"/>
    <property type="molecule type" value="Genomic_DNA"/>
</dbReference>
<dbReference type="SMART" id="SM00968">
    <property type="entry name" value="SMC_hinge"/>
    <property type="match status" value="1"/>
</dbReference>
<evidence type="ECO:0000256" key="2">
    <source>
        <dbReference type="ARBA" id="ARBA00022490"/>
    </source>
</evidence>
<dbReference type="InterPro" id="IPR036277">
    <property type="entry name" value="SMC_hinge_sf"/>
</dbReference>
<dbReference type="Gene3D" id="1.20.1060.20">
    <property type="match status" value="1"/>
</dbReference>
<feature type="binding site" evidence="7">
    <location>
        <begin position="32"/>
        <end position="39"/>
    </location>
    <ligand>
        <name>ATP</name>
        <dbReference type="ChEBI" id="CHEBI:30616"/>
    </ligand>
</feature>
<dbReference type="GO" id="GO:0005737">
    <property type="term" value="C:cytoplasm"/>
    <property type="evidence" value="ECO:0007669"/>
    <property type="project" value="UniProtKB-SubCell"/>
</dbReference>
<dbReference type="GO" id="GO:0030261">
    <property type="term" value="P:chromosome condensation"/>
    <property type="evidence" value="ECO:0007669"/>
    <property type="project" value="InterPro"/>
</dbReference>
<gene>
    <name evidence="7" type="primary">smc</name>
    <name evidence="9" type="ORF">H9702_09430</name>
</gene>
<keyword evidence="3 7" id="KW-0547">Nucleotide-binding</keyword>
<dbReference type="FunFam" id="3.40.50.300:FF:000901">
    <property type="entry name" value="Chromosome partition protein Smc"/>
    <property type="match status" value="1"/>
</dbReference>
<accession>A0A9D2NTN9</accession>
<dbReference type="GO" id="GO:0016887">
    <property type="term" value="F:ATP hydrolysis activity"/>
    <property type="evidence" value="ECO:0007669"/>
    <property type="project" value="InterPro"/>
</dbReference>
<dbReference type="Proteomes" id="UP000823896">
    <property type="component" value="Unassembled WGS sequence"/>
</dbReference>
<dbReference type="Pfam" id="PF02463">
    <property type="entry name" value="SMC_N"/>
    <property type="match status" value="1"/>
</dbReference>
<evidence type="ECO:0000256" key="5">
    <source>
        <dbReference type="ARBA" id="ARBA00023054"/>
    </source>
</evidence>
<dbReference type="PANTHER" id="PTHR43977">
    <property type="entry name" value="STRUCTURAL MAINTENANCE OF CHROMOSOMES PROTEIN 3"/>
    <property type="match status" value="1"/>
</dbReference>
<dbReference type="PIRSF" id="PIRSF005719">
    <property type="entry name" value="SMC"/>
    <property type="match status" value="1"/>
</dbReference>
<keyword evidence="4 7" id="KW-0067">ATP-binding</keyword>
<evidence type="ECO:0000256" key="7">
    <source>
        <dbReference type="HAMAP-Rule" id="MF_01894"/>
    </source>
</evidence>
<dbReference type="Pfam" id="PF06470">
    <property type="entry name" value="SMC_hinge"/>
    <property type="match status" value="1"/>
</dbReference>
<protein>
    <recommendedName>
        <fullName evidence="7">Chromosome partition protein Smc</fullName>
    </recommendedName>
</protein>
<feature type="coiled-coil region" evidence="7">
    <location>
        <begin position="782"/>
        <end position="819"/>
    </location>
</feature>
<evidence type="ECO:0000313" key="10">
    <source>
        <dbReference type="Proteomes" id="UP000823896"/>
    </source>
</evidence>
<reference evidence="9" key="2">
    <citation type="submission" date="2021-04" db="EMBL/GenBank/DDBJ databases">
        <authorList>
            <person name="Gilroy R."/>
        </authorList>
    </citation>
    <scope>NUCLEOTIDE SEQUENCE</scope>
    <source>
        <strain evidence="9">CHK187-11901</strain>
    </source>
</reference>
<organism evidence="9 10">
    <name type="scientific">Candidatus Merdibacter merdavium</name>
    <dbReference type="NCBI Taxonomy" id="2838692"/>
    <lineage>
        <taxon>Bacteria</taxon>
        <taxon>Bacillati</taxon>
        <taxon>Bacillota</taxon>
        <taxon>Erysipelotrichia</taxon>
        <taxon>Erysipelotrichales</taxon>
        <taxon>Erysipelotrichaceae</taxon>
        <taxon>Merdibacter</taxon>
    </lineage>
</organism>
<evidence type="ECO:0000256" key="3">
    <source>
        <dbReference type="ARBA" id="ARBA00022741"/>
    </source>
</evidence>
<keyword evidence="6 7" id="KW-0238">DNA-binding</keyword>
<dbReference type="GO" id="GO:0007062">
    <property type="term" value="P:sister chromatid cohesion"/>
    <property type="evidence" value="ECO:0007669"/>
    <property type="project" value="InterPro"/>
</dbReference>
<comment type="function">
    <text evidence="7">Required for chromosome condensation and partitioning.</text>
</comment>
<dbReference type="InterPro" id="IPR010935">
    <property type="entry name" value="SMC_hinge"/>
</dbReference>
<comment type="similarity">
    <text evidence="7">Belongs to the SMC family.</text>
</comment>